<evidence type="ECO:0000313" key="3">
    <source>
        <dbReference type="Proteomes" id="UP001066276"/>
    </source>
</evidence>
<name>A0AAV7M3G0_PLEWA</name>
<organism evidence="2 3">
    <name type="scientific">Pleurodeles waltl</name>
    <name type="common">Iberian ribbed newt</name>
    <dbReference type="NCBI Taxonomy" id="8319"/>
    <lineage>
        <taxon>Eukaryota</taxon>
        <taxon>Metazoa</taxon>
        <taxon>Chordata</taxon>
        <taxon>Craniata</taxon>
        <taxon>Vertebrata</taxon>
        <taxon>Euteleostomi</taxon>
        <taxon>Amphibia</taxon>
        <taxon>Batrachia</taxon>
        <taxon>Caudata</taxon>
        <taxon>Salamandroidea</taxon>
        <taxon>Salamandridae</taxon>
        <taxon>Pleurodelinae</taxon>
        <taxon>Pleurodeles</taxon>
    </lineage>
</organism>
<comment type="caution">
    <text evidence="2">The sequence shown here is derived from an EMBL/GenBank/DDBJ whole genome shotgun (WGS) entry which is preliminary data.</text>
</comment>
<reference evidence="2" key="1">
    <citation type="journal article" date="2022" name="bioRxiv">
        <title>Sequencing and chromosome-scale assembly of the giantPleurodeles waltlgenome.</title>
        <authorList>
            <person name="Brown T."/>
            <person name="Elewa A."/>
            <person name="Iarovenko S."/>
            <person name="Subramanian E."/>
            <person name="Araus A.J."/>
            <person name="Petzold A."/>
            <person name="Susuki M."/>
            <person name="Suzuki K.-i.T."/>
            <person name="Hayashi T."/>
            <person name="Toyoda A."/>
            <person name="Oliveira C."/>
            <person name="Osipova E."/>
            <person name="Leigh N.D."/>
            <person name="Simon A."/>
            <person name="Yun M.H."/>
        </authorList>
    </citation>
    <scope>NUCLEOTIDE SEQUENCE</scope>
    <source>
        <strain evidence="2">20211129_DDA</strain>
        <tissue evidence="2">Liver</tissue>
    </source>
</reference>
<dbReference type="AlphaFoldDB" id="A0AAV7M3G0"/>
<proteinExistence type="predicted"/>
<sequence>MQKGHGCAAEDGGCIKSELRRGPQILRRSKPDLGAAHADRGRCGAGGPAGSRGAQLDHPWEDPGSGGDGRRRRPGARTRDQERRYLGAPGCEQTGPPRYTSEAEAVPVTLGPPKRIRKCCGWSGETGSSHLNVGAGQGNPRLTCERLQ</sequence>
<gene>
    <name evidence="2" type="ORF">NDU88_002790</name>
</gene>
<dbReference type="Proteomes" id="UP001066276">
    <property type="component" value="Chromosome 10"/>
</dbReference>
<dbReference type="EMBL" id="JANPWB010000014">
    <property type="protein sequence ID" value="KAJ1097673.1"/>
    <property type="molecule type" value="Genomic_DNA"/>
</dbReference>
<accession>A0AAV7M3G0</accession>
<evidence type="ECO:0000313" key="2">
    <source>
        <dbReference type="EMBL" id="KAJ1097673.1"/>
    </source>
</evidence>
<evidence type="ECO:0000256" key="1">
    <source>
        <dbReference type="SAM" id="MobiDB-lite"/>
    </source>
</evidence>
<feature type="region of interest" description="Disordered" evidence="1">
    <location>
        <begin position="1"/>
        <end position="110"/>
    </location>
</feature>
<keyword evidence="3" id="KW-1185">Reference proteome</keyword>
<protein>
    <submittedName>
        <fullName evidence="2">Uncharacterized protein</fullName>
    </submittedName>
</protein>